<keyword evidence="3" id="KW-1185">Reference proteome</keyword>
<feature type="transmembrane region" description="Helical" evidence="1">
    <location>
        <begin position="31"/>
        <end position="49"/>
    </location>
</feature>
<protein>
    <submittedName>
        <fullName evidence="2">Uncharacterized protein DUF3939</fullName>
    </submittedName>
</protein>
<comment type="caution">
    <text evidence="2">The sequence shown here is derived from an EMBL/GenBank/DDBJ whole genome shotgun (WGS) entry which is preliminary data.</text>
</comment>
<keyword evidence="1" id="KW-0812">Transmembrane</keyword>
<evidence type="ECO:0000313" key="2">
    <source>
        <dbReference type="EMBL" id="TWD89706.1"/>
    </source>
</evidence>
<accession>A0A561CEV2</accession>
<dbReference type="EMBL" id="VIVN01000025">
    <property type="protein sequence ID" value="TWD89706.1"/>
    <property type="molecule type" value="Genomic_DNA"/>
</dbReference>
<reference evidence="2 3" key="1">
    <citation type="submission" date="2019-06" db="EMBL/GenBank/DDBJ databases">
        <title>Sorghum-associated microbial communities from plants grown in Nebraska, USA.</title>
        <authorList>
            <person name="Schachtman D."/>
        </authorList>
    </citation>
    <scope>NUCLEOTIDE SEQUENCE [LARGE SCALE GENOMIC DNA]</scope>
    <source>
        <strain evidence="2 3">2482</strain>
    </source>
</reference>
<gene>
    <name evidence="2" type="ORF">FB550_12573</name>
</gene>
<evidence type="ECO:0000256" key="1">
    <source>
        <dbReference type="SAM" id="Phobius"/>
    </source>
</evidence>
<dbReference type="Proteomes" id="UP000319671">
    <property type="component" value="Unassembled WGS sequence"/>
</dbReference>
<sequence>MIFGIAIIPIFVSVGYKLGVVLENWYEIDSTFTIIGILLVIGVGGLTVYSKIPQNIKMPGDTTKVDKKSNNDSIINYPPIEVTIDQVRKAVREYSDKLPKGVFRTILVQDDNSIDFEKLAPYLGGIPYKKFYMSKETYDLFEENEKLIPIEMDMVQKAVDQYVKDHKEYPMLNFDPLHRVNYYLLLQEHYLKKAPFTQFYITDLDGLITHIRPQNKNSSQL</sequence>
<keyword evidence="1" id="KW-0472">Membrane</keyword>
<organism evidence="2 3">
    <name type="scientific">Neobacillus bataviensis</name>
    <dbReference type="NCBI Taxonomy" id="220685"/>
    <lineage>
        <taxon>Bacteria</taxon>
        <taxon>Bacillati</taxon>
        <taxon>Bacillota</taxon>
        <taxon>Bacilli</taxon>
        <taxon>Bacillales</taxon>
        <taxon>Bacillaceae</taxon>
        <taxon>Neobacillus</taxon>
    </lineage>
</organism>
<dbReference type="RefSeq" id="WP_144568439.1">
    <property type="nucleotide sequence ID" value="NZ_VIVN01000025.1"/>
</dbReference>
<name>A0A561CEV2_9BACI</name>
<dbReference type="InterPro" id="IPR025071">
    <property type="entry name" value="DUF3939"/>
</dbReference>
<dbReference type="AlphaFoldDB" id="A0A561CEV2"/>
<keyword evidence="1" id="KW-1133">Transmembrane helix</keyword>
<evidence type="ECO:0000313" key="3">
    <source>
        <dbReference type="Proteomes" id="UP000319671"/>
    </source>
</evidence>
<dbReference type="Pfam" id="PF13075">
    <property type="entry name" value="DUF3939"/>
    <property type="match status" value="1"/>
</dbReference>
<proteinExistence type="predicted"/>